<organism evidence="1">
    <name type="scientific">Rhizophora mucronata</name>
    <name type="common">Asiatic mangrove</name>
    <dbReference type="NCBI Taxonomy" id="61149"/>
    <lineage>
        <taxon>Eukaryota</taxon>
        <taxon>Viridiplantae</taxon>
        <taxon>Streptophyta</taxon>
        <taxon>Embryophyta</taxon>
        <taxon>Tracheophyta</taxon>
        <taxon>Spermatophyta</taxon>
        <taxon>Magnoliopsida</taxon>
        <taxon>eudicotyledons</taxon>
        <taxon>Gunneridae</taxon>
        <taxon>Pentapetalae</taxon>
        <taxon>rosids</taxon>
        <taxon>fabids</taxon>
        <taxon>Malpighiales</taxon>
        <taxon>Rhizophoraceae</taxon>
        <taxon>Rhizophora</taxon>
    </lineage>
</organism>
<sequence>MLVSNTIPCNYRSVVENKTAYSFPDCSQQLNAIHVKPVQITRILPLL</sequence>
<dbReference type="EMBL" id="GGEC01047314">
    <property type="protein sequence ID" value="MBX27798.1"/>
    <property type="molecule type" value="Transcribed_RNA"/>
</dbReference>
<dbReference type="AlphaFoldDB" id="A0A2P2MC69"/>
<evidence type="ECO:0000313" key="1">
    <source>
        <dbReference type="EMBL" id="MBX27798.1"/>
    </source>
</evidence>
<reference evidence="1" key="1">
    <citation type="submission" date="2018-02" db="EMBL/GenBank/DDBJ databases">
        <title>Rhizophora mucronata_Transcriptome.</title>
        <authorList>
            <person name="Meera S.P."/>
            <person name="Sreeshan A."/>
            <person name="Augustine A."/>
        </authorList>
    </citation>
    <scope>NUCLEOTIDE SEQUENCE</scope>
    <source>
        <tissue evidence="1">Leaf</tissue>
    </source>
</reference>
<name>A0A2P2MC69_RHIMU</name>
<proteinExistence type="predicted"/>
<accession>A0A2P2MC69</accession>
<protein>
    <submittedName>
        <fullName evidence="1">Uncharacterized protein</fullName>
    </submittedName>
</protein>